<keyword evidence="1" id="KW-0227">DNA damage</keyword>
<dbReference type="InterPro" id="IPR014048">
    <property type="entry name" value="MethylDNA_cys_MeTrfase_DNA-bd"/>
</dbReference>
<dbReference type="Pfam" id="PF01035">
    <property type="entry name" value="DNA_binding_1"/>
    <property type="match status" value="1"/>
</dbReference>
<dbReference type="GO" id="GO:0003908">
    <property type="term" value="F:methylated-DNA-[protein]-cysteine S-methyltransferase activity"/>
    <property type="evidence" value="ECO:0007669"/>
    <property type="project" value="InterPro"/>
</dbReference>
<dbReference type="Pfam" id="PF02870">
    <property type="entry name" value="Methyltransf_1N"/>
    <property type="match status" value="1"/>
</dbReference>
<dbReference type="EMBL" id="NRJG01000008">
    <property type="protein sequence ID" value="RIY40451.1"/>
    <property type="molecule type" value="Genomic_DNA"/>
</dbReference>
<dbReference type="GO" id="GO:0006281">
    <property type="term" value="P:DNA repair"/>
    <property type="evidence" value="ECO:0007669"/>
    <property type="project" value="InterPro"/>
</dbReference>
<reference evidence="4 5" key="1">
    <citation type="submission" date="2017-08" db="EMBL/GenBank/DDBJ databases">
        <title>Reclassification of Bisgaard taxon 37 and 44.</title>
        <authorList>
            <person name="Christensen H."/>
        </authorList>
    </citation>
    <scope>NUCLEOTIDE SEQUENCE [LARGE SCALE GENOMIC DNA]</scope>
    <source>
        <strain evidence="4 5">111</strain>
    </source>
</reference>
<evidence type="ECO:0000259" key="2">
    <source>
        <dbReference type="Pfam" id="PF01035"/>
    </source>
</evidence>
<dbReference type="InterPro" id="IPR008332">
    <property type="entry name" value="MethylG_MeTrfase_N"/>
</dbReference>
<protein>
    <recommendedName>
        <fullName evidence="6">Methylated-DNA--[protein]-cysteine S-methyltransferase</fullName>
    </recommendedName>
</protein>
<dbReference type="Gene3D" id="1.10.10.10">
    <property type="entry name" value="Winged helix-like DNA-binding domain superfamily/Winged helix DNA-binding domain"/>
    <property type="match status" value="1"/>
</dbReference>
<sequence>MRVSASRKETIVQLMKSLHKDNYFYELSYTLFSTPIGELIGVCADSGVCLLYFTDCDIKSMLIEVQKTFSCNFAQKNTVLCRRLQTEVREYFAGDRQEFTLPLTFIGNNFQKKIWHHVESIEYGRTQFFKQPGEGDLSPEINNSPVIRAVDENKLLLLVPSHRVLNSAEENRKFPAGEHRKKYLLDFEKRILASMEIEAAKIAAKLRRARNRYSDY</sequence>
<feature type="domain" description="Methylguanine DNA methyltransferase ribonuclease-like" evidence="3">
    <location>
        <begin position="28"/>
        <end position="104"/>
    </location>
</feature>
<proteinExistence type="predicted"/>
<dbReference type="SUPFAM" id="SSF46767">
    <property type="entry name" value="Methylated DNA-protein cysteine methyltransferase, C-terminal domain"/>
    <property type="match status" value="1"/>
</dbReference>
<dbReference type="InterPro" id="IPR036631">
    <property type="entry name" value="MGMT_N_sf"/>
</dbReference>
<dbReference type="PANTHER" id="PTHR10815">
    <property type="entry name" value="METHYLATED-DNA--PROTEIN-CYSTEINE METHYLTRANSFERASE"/>
    <property type="match status" value="1"/>
</dbReference>
<dbReference type="SUPFAM" id="SSF53155">
    <property type="entry name" value="Methylated DNA-protein cysteine methyltransferase domain"/>
    <property type="match status" value="1"/>
</dbReference>
<dbReference type="PANTHER" id="PTHR10815:SF13">
    <property type="entry name" value="METHYLATED-DNA--PROTEIN-CYSTEINE METHYLTRANSFERASE"/>
    <property type="match status" value="1"/>
</dbReference>
<accession>A0A3A1YSG8</accession>
<evidence type="ECO:0000259" key="3">
    <source>
        <dbReference type="Pfam" id="PF02870"/>
    </source>
</evidence>
<dbReference type="AlphaFoldDB" id="A0A3A1YSG8"/>
<organism evidence="4 5">
    <name type="scientific">Psittacicella hinzii</name>
    <dbReference type="NCBI Taxonomy" id="2028575"/>
    <lineage>
        <taxon>Bacteria</taxon>
        <taxon>Pseudomonadati</taxon>
        <taxon>Pseudomonadota</taxon>
        <taxon>Gammaproteobacteria</taxon>
        <taxon>Pasteurellales</taxon>
        <taxon>Psittacicellaceae</taxon>
        <taxon>Psittacicella</taxon>
    </lineage>
</organism>
<gene>
    <name evidence="4" type="ORF">CKF58_00525</name>
</gene>
<name>A0A3A1YSG8_9GAMM</name>
<dbReference type="Gene3D" id="3.30.160.70">
    <property type="entry name" value="Methylated DNA-protein cysteine methyltransferase domain"/>
    <property type="match status" value="1"/>
</dbReference>
<dbReference type="Proteomes" id="UP000265916">
    <property type="component" value="Unassembled WGS sequence"/>
</dbReference>
<evidence type="ECO:0000256" key="1">
    <source>
        <dbReference type="ARBA" id="ARBA00022763"/>
    </source>
</evidence>
<evidence type="ECO:0008006" key="6">
    <source>
        <dbReference type="Google" id="ProtNLM"/>
    </source>
</evidence>
<evidence type="ECO:0000313" key="4">
    <source>
        <dbReference type="EMBL" id="RIY40451.1"/>
    </source>
</evidence>
<dbReference type="InterPro" id="IPR036217">
    <property type="entry name" value="MethylDNA_cys_MeTrfase_DNAb"/>
</dbReference>
<dbReference type="InterPro" id="IPR036388">
    <property type="entry name" value="WH-like_DNA-bd_sf"/>
</dbReference>
<comment type="caution">
    <text evidence="4">The sequence shown here is derived from an EMBL/GenBank/DDBJ whole genome shotgun (WGS) entry which is preliminary data.</text>
</comment>
<keyword evidence="5" id="KW-1185">Reference proteome</keyword>
<evidence type="ECO:0000313" key="5">
    <source>
        <dbReference type="Proteomes" id="UP000265916"/>
    </source>
</evidence>
<feature type="domain" description="Methylated-DNA-[protein]-cysteine S-methyltransferase DNA binding" evidence="2">
    <location>
        <begin position="109"/>
        <end position="189"/>
    </location>
</feature>
<dbReference type="OrthoDB" id="9811249at2"/>